<reference evidence="1 2" key="1">
    <citation type="submission" date="2019-06" db="EMBL/GenBank/DDBJ databases">
        <title>Whole genome shotgun sequence of Brevibacillus reuszeri NBRC 15719.</title>
        <authorList>
            <person name="Hosoyama A."/>
            <person name="Uohara A."/>
            <person name="Ohji S."/>
            <person name="Ichikawa N."/>
        </authorList>
    </citation>
    <scope>NUCLEOTIDE SEQUENCE [LARGE SCALE GENOMIC DNA]</scope>
    <source>
        <strain evidence="1 2">NBRC 15719</strain>
    </source>
</reference>
<gene>
    <name evidence="1" type="ORF">BRE01_23120</name>
</gene>
<protein>
    <submittedName>
        <fullName evidence="1">Uncharacterized protein</fullName>
    </submittedName>
</protein>
<evidence type="ECO:0000313" key="1">
    <source>
        <dbReference type="EMBL" id="GED68610.1"/>
    </source>
</evidence>
<keyword evidence="2" id="KW-1185">Reference proteome</keyword>
<evidence type="ECO:0000313" key="2">
    <source>
        <dbReference type="Proteomes" id="UP000319578"/>
    </source>
</evidence>
<comment type="caution">
    <text evidence="1">The sequence shown here is derived from an EMBL/GenBank/DDBJ whole genome shotgun (WGS) entry which is preliminary data.</text>
</comment>
<accession>A0ABQ0TKZ1</accession>
<name>A0ABQ0TKZ1_9BACL</name>
<dbReference type="EMBL" id="BJON01000009">
    <property type="protein sequence ID" value="GED68610.1"/>
    <property type="molecule type" value="Genomic_DNA"/>
</dbReference>
<proteinExistence type="predicted"/>
<sequence length="67" mass="7421">MNRNSSTVENFLSHGLFLMIGVAHGEDILLGKEQAGICAWISQTTIHLSRPNLTFPSTVLIYYADNN</sequence>
<dbReference type="Proteomes" id="UP000319578">
    <property type="component" value="Unassembled WGS sequence"/>
</dbReference>
<organism evidence="1 2">
    <name type="scientific">Brevibacillus reuszeri</name>
    <dbReference type="NCBI Taxonomy" id="54915"/>
    <lineage>
        <taxon>Bacteria</taxon>
        <taxon>Bacillati</taxon>
        <taxon>Bacillota</taxon>
        <taxon>Bacilli</taxon>
        <taxon>Bacillales</taxon>
        <taxon>Paenibacillaceae</taxon>
        <taxon>Brevibacillus</taxon>
    </lineage>
</organism>